<dbReference type="EMBL" id="JANPWB010000015">
    <property type="protein sequence ID" value="KAJ1086979.1"/>
    <property type="molecule type" value="Genomic_DNA"/>
</dbReference>
<gene>
    <name evidence="1" type="ORF">NDU88_000174</name>
</gene>
<keyword evidence="2" id="KW-1185">Reference proteome</keyword>
<dbReference type="AlphaFoldDB" id="A0AAV7L7S4"/>
<organism evidence="1 2">
    <name type="scientific">Pleurodeles waltl</name>
    <name type="common">Iberian ribbed newt</name>
    <dbReference type="NCBI Taxonomy" id="8319"/>
    <lineage>
        <taxon>Eukaryota</taxon>
        <taxon>Metazoa</taxon>
        <taxon>Chordata</taxon>
        <taxon>Craniata</taxon>
        <taxon>Vertebrata</taxon>
        <taxon>Euteleostomi</taxon>
        <taxon>Amphibia</taxon>
        <taxon>Batrachia</taxon>
        <taxon>Caudata</taxon>
        <taxon>Salamandroidea</taxon>
        <taxon>Salamandridae</taxon>
        <taxon>Pleurodelinae</taxon>
        <taxon>Pleurodeles</taxon>
    </lineage>
</organism>
<sequence length="130" mass="13878">MSGVPCAPVAMPLHLLPHRCPIGGCYVPCSALQVSHLWVALHSYRLWRVPLPSAQWVQCPTSLHRCLQSSVQCPVPPQPAAPLQAPGTLQHGIVPVLLPRVSLAQCPVAPQPVAPLQCPASLHLYLQSSG</sequence>
<accession>A0AAV7L7S4</accession>
<protein>
    <submittedName>
        <fullName evidence="1">Uncharacterized protein</fullName>
    </submittedName>
</protein>
<reference evidence="1" key="1">
    <citation type="journal article" date="2022" name="bioRxiv">
        <title>Sequencing and chromosome-scale assembly of the giantPleurodeles waltlgenome.</title>
        <authorList>
            <person name="Brown T."/>
            <person name="Elewa A."/>
            <person name="Iarovenko S."/>
            <person name="Subramanian E."/>
            <person name="Araus A.J."/>
            <person name="Petzold A."/>
            <person name="Susuki M."/>
            <person name="Suzuki K.-i.T."/>
            <person name="Hayashi T."/>
            <person name="Toyoda A."/>
            <person name="Oliveira C."/>
            <person name="Osipova E."/>
            <person name="Leigh N.D."/>
            <person name="Simon A."/>
            <person name="Yun M.H."/>
        </authorList>
    </citation>
    <scope>NUCLEOTIDE SEQUENCE</scope>
    <source>
        <strain evidence="1">20211129_DDA</strain>
        <tissue evidence="1">Liver</tissue>
    </source>
</reference>
<dbReference type="Proteomes" id="UP001066276">
    <property type="component" value="Chromosome 11"/>
</dbReference>
<evidence type="ECO:0000313" key="2">
    <source>
        <dbReference type="Proteomes" id="UP001066276"/>
    </source>
</evidence>
<comment type="caution">
    <text evidence="1">The sequence shown here is derived from an EMBL/GenBank/DDBJ whole genome shotgun (WGS) entry which is preliminary data.</text>
</comment>
<name>A0AAV7L7S4_PLEWA</name>
<evidence type="ECO:0000313" key="1">
    <source>
        <dbReference type="EMBL" id="KAJ1086979.1"/>
    </source>
</evidence>
<proteinExistence type="predicted"/>